<feature type="transmembrane region" description="Helical" evidence="4">
    <location>
        <begin position="356"/>
        <end position="379"/>
    </location>
</feature>
<dbReference type="HOGENOM" id="CLU_001265_1_0_1"/>
<comment type="subcellular location">
    <subcellularLocation>
        <location evidence="1">Membrane</location>
        <topology evidence="1">Multi-pass membrane protein</topology>
    </subcellularLocation>
</comment>
<gene>
    <name evidence="6" type="ORF">HCEG_03731</name>
</gene>
<keyword evidence="4" id="KW-0812">Transmembrane</keyword>
<evidence type="ECO:0000259" key="5">
    <source>
        <dbReference type="PROSITE" id="PS50850"/>
    </source>
</evidence>
<dbReference type="GO" id="GO:0016020">
    <property type="term" value="C:membrane"/>
    <property type="evidence" value="ECO:0007669"/>
    <property type="project" value="UniProtKB-SubCell"/>
</dbReference>
<dbReference type="SUPFAM" id="SSF103473">
    <property type="entry name" value="MFS general substrate transporter"/>
    <property type="match status" value="1"/>
</dbReference>
<comment type="similarity">
    <text evidence="2">Belongs to the major facilitator superfamily. Monocarboxylate porter (TC 2.A.1.13) family.</text>
</comment>
<evidence type="ECO:0000313" key="6">
    <source>
        <dbReference type="EMBL" id="EGC44516.1"/>
    </source>
</evidence>
<dbReference type="EMBL" id="DS990638">
    <property type="protein sequence ID" value="EGC44516.1"/>
    <property type="molecule type" value="Genomic_DNA"/>
</dbReference>
<name>F0UDU3_AJEC8</name>
<reference evidence="7" key="1">
    <citation type="submission" date="2008-07" db="EMBL/GenBank/DDBJ databases">
        <title>Annotation of Ajellomyces capsulatus strain H88.</title>
        <authorList>
            <person name="Champion M."/>
            <person name="Cuomo C."/>
            <person name="Ma L.-J."/>
            <person name="Henn M.R."/>
            <person name="Sil A."/>
            <person name="Goldman B."/>
            <person name="Young S.K."/>
            <person name="Kodira C.D."/>
            <person name="Zeng Q."/>
            <person name="Koehrsen M."/>
            <person name="Alvarado L."/>
            <person name="Berlin A."/>
            <person name="Borenstein D."/>
            <person name="Chen Z."/>
            <person name="Engels R."/>
            <person name="Freedman E."/>
            <person name="Gellesch M."/>
            <person name="Goldberg J."/>
            <person name="Griggs A."/>
            <person name="Gujja S."/>
            <person name="Heiman D."/>
            <person name="Hepburn T."/>
            <person name="Howarth C."/>
            <person name="Jen D."/>
            <person name="Larson L."/>
            <person name="Lewis B."/>
            <person name="Mehta T."/>
            <person name="Park D."/>
            <person name="Pearson M."/>
            <person name="Roberts A."/>
            <person name="Saif S."/>
            <person name="Shea T."/>
            <person name="Shenoy N."/>
            <person name="Sisk P."/>
            <person name="Stolte C."/>
            <person name="Sykes S."/>
            <person name="Walk T."/>
            <person name="White J."/>
            <person name="Yandava C."/>
            <person name="Klein B."/>
            <person name="McEwen J.G."/>
            <person name="Puccia R."/>
            <person name="Goldman G.H."/>
            <person name="Felipe M.S."/>
            <person name="Nino-Vega G."/>
            <person name="San-Blas G."/>
            <person name="Taylor J."/>
            <person name="Mendoza L."/>
            <person name="Galagan J."/>
            <person name="Nusbaum C."/>
            <person name="Birren B."/>
        </authorList>
    </citation>
    <scope>NUCLEOTIDE SEQUENCE [LARGE SCALE GENOMIC DNA]</scope>
    <source>
        <strain evidence="7">H88</strain>
    </source>
</reference>
<feature type="region of interest" description="Disordered" evidence="3">
    <location>
        <begin position="172"/>
        <end position="192"/>
    </location>
</feature>
<dbReference type="AlphaFoldDB" id="F0UDU3"/>
<proteinExistence type="inferred from homology"/>
<dbReference type="InterPro" id="IPR036259">
    <property type="entry name" value="MFS_trans_sf"/>
</dbReference>
<dbReference type="Gene3D" id="1.20.1250.20">
    <property type="entry name" value="MFS general substrate transporter like domains"/>
    <property type="match status" value="2"/>
</dbReference>
<keyword evidence="4" id="KW-0472">Membrane</keyword>
<dbReference type="InterPro" id="IPR020846">
    <property type="entry name" value="MFS_dom"/>
</dbReference>
<dbReference type="Proteomes" id="UP000008142">
    <property type="component" value="Unassembled WGS sequence"/>
</dbReference>
<feature type="domain" description="Major facilitator superfamily (MFS) profile" evidence="5">
    <location>
        <begin position="1"/>
        <end position="414"/>
    </location>
</feature>
<feature type="transmembrane region" description="Helical" evidence="4">
    <location>
        <begin position="226"/>
        <end position="249"/>
    </location>
</feature>
<feature type="transmembrane region" description="Helical" evidence="4">
    <location>
        <begin position="321"/>
        <end position="344"/>
    </location>
</feature>
<dbReference type="PROSITE" id="PS51257">
    <property type="entry name" value="PROKAR_LIPOPROTEIN"/>
    <property type="match status" value="1"/>
</dbReference>
<dbReference type="PANTHER" id="PTHR11360">
    <property type="entry name" value="MONOCARBOXYLATE TRANSPORTER"/>
    <property type="match status" value="1"/>
</dbReference>
<evidence type="ECO:0000256" key="3">
    <source>
        <dbReference type="SAM" id="MobiDB-lite"/>
    </source>
</evidence>
<dbReference type="OrthoDB" id="5667at2759"/>
<evidence type="ECO:0000313" key="7">
    <source>
        <dbReference type="Proteomes" id="UP000008142"/>
    </source>
</evidence>
<feature type="transmembrane region" description="Helical" evidence="4">
    <location>
        <begin position="391"/>
        <end position="411"/>
    </location>
</feature>
<feature type="transmembrane region" description="Helical" evidence="4">
    <location>
        <begin position="129"/>
        <end position="147"/>
    </location>
</feature>
<dbReference type="OMA" id="CFFTMWG"/>
<dbReference type="GO" id="GO:0022857">
    <property type="term" value="F:transmembrane transporter activity"/>
    <property type="evidence" value="ECO:0007669"/>
    <property type="project" value="InterPro"/>
</dbReference>
<feature type="transmembrane region" description="Helical" evidence="4">
    <location>
        <begin position="39"/>
        <end position="58"/>
    </location>
</feature>
<feature type="transmembrane region" description="Helical" evidence="4">
    <location>
        <begin position="288"/>
        <end position="309"/>
    </location>
</feature>
<dbReference type="InterPro" id="IPR050327">
    <property type="entry name" value="Proton-linked_MCT"/>
</dbReference>
<evidence type="ECO:0000256" key="4">
    <source>
        <dbReference type="SAM" id="Phobius"/>
    </source>
</evidence>
<protein>
    <submittedName>
        <fullName evidence="6">MFS transporter</fullName>
    </submittedName>
</protein>
<sequence>MLPNKNTSQLAWITTLQIAFFFACGPAVGKLVDVYGSRAVIAPFAALAVISLGMLSLCSEYYQVLLAQGVAFGIAVSGTCLPAIVTVSQWFSTKRGLAVGVASCGSSVGGVIFPIMVSRLIKSHGFATSIRWSMVVVGITMLIGILLCDTPFPPQYKLKKLQIDEEAVQHTDRKISQDIEPDDSESVRDKTEEVGLDSPVLETAIPPINEEKKAKGMGVLLQRKPLGWAGFVLGTFFFMWSFLAPFNYLPLMSVATGMSPDLAQYTLTVTNAGSMFGRVGLGAVSDKLGAFNVMCIVTTFTATSVLAFWLPLSNSPSTVGIFMFGGIYGVASGGFISLIAPCVVSLANSQLENLGITFGLVCIGLAFGALVGLPAMAAVKDSATSHSFEELIVFTGAVLAVGSVCMIFARYMKGGINIWTKV</sequence>
<feature type="transmembrane region" description="Helical" evidence="4">
    <location>
        <begin position="70"/>
        <end position="91"/>
    </location>
</feature>
<evidence type="ECO:0000256" key="1">
    <source>
        <dbReference type="ARBA" id="ARBA00004141"/>
    </source>
</evidence>
<dbReference type="InterPro" id="IPR011701">
    <property type="entry name" value="MFS"/>
</dbReference>
<feature type="transmembrane region" description="Helical" evidence="4">
    <location>
        <begin position="97"/>
        <end position="117"/>
    </location>
</feature>
<accession>F0UDU3</accession>
<dbReference type="VEuPathDB" id="FungiDB:I7I53_09221"/>
<evidence type="ECO:0000256" key="2">
    <source>
        <dbReference type="ARBA" id="ARBA00006727"/>
    </source>
</evidence>
<keyword evidence="4" id="KW-1133">Transmembrane helix</keyword>
<organism evidence="7">
    <name type="scientific">Ajellomyces capsulatus (strain H88)</name>
    <name type="common">Darling's disease fungus</name>
    <name type="synonym">Histoplasma capsulatum</name>
    <dbReference type="NCBI Taxonomy" id="544711"/>
    <lineage>
        <taxon>Eukaryota</taxon>
        <taxon>Fungi</taxon>
        <taxon>Dikarya</taxon>
        <taxon>Ascomycota</taxon>
        <taxon>Pezizomycotina</taxon>
        <taxon>Eurotiomycetes</taxon>
        <taxon>Eurotiomycetidae</taxon>
        <taxon>Onygenales</taxon>
        <taxon>Ajellomycetaceae</taxon>
        <taxon>Histoplasma</taxon>
    </lineage>
</organism>
<dbReference type="PROSITE" id="PS50850">
    <property type="entry name" value="MFS"/>
    <property type="match status" value="1"/>
</dbReference>
<dbReference type="PANTHER" id="PTHR11360:SF234">
    <property type="entry name" value="MFS-TYPE TRANSPORTER DBAD-RELATED"/>
    <property type="match status" value="1"/>
</dbReference>
<dbReference type="Pfam" id="PF07690">
    <property type="entry name" value="MFS_1"/>
    <property type="match status" value="1"/>
</dbReference>